<feature type="compositionally biased region" description="Acidic residues" evidence="7">
    <location>
        <begin position="482"/>
        <end position="492"/>
    </location>
</feature>
<gene>
    <name evidence="10" type="ORF">D7B24_003100</name>
</gene>
<dbReference type="Pfam" id="PF14310">
    <property type="entry name" value="Fn3-like"/>
    <property type="match status" value="1"/>
</dbReference>
<feature type="domain" description="Fibronectin type III-like" evidence="9">
    <location>
        <begin position="398"/>
        <end position="433"/>
    </location>
</feature>
<dbReference type="PANTHER" id="PTHR19432:SF76">
    <property type="entry name" value="TRANSPORTER, PUTATIVE (EUROFUNG)-RELATED"/>
    <property type="match status" value="1"/>
</dbReference>
<dbReference type="Pfam" id="PF13347">
    <property type="entry name" value="MFS_2"/>
    <property type="match status" value="1"/>
</dbReference>
<dbReference type="STRING" id="1051616.A0A3M9XWP2"/>
<dbReference type="Proteomes" id="UP000267145">
    <property type="component" value="Unassembled WGS sequence"/>
</dbReference>
<protein>
    <recommendedName>
        <fullName evidence="9">Fibronectin type III-like domain-containing protein</fullName>
    </recommendedName>
</protein>
<feature type="compositionally biased region" description="Polar residues" evidence="7">
    <location>
        <begin position="433"/>
        <end position="443"/>
    </location>
</feature>
<reference evidence="10 11" key="1">
    <citation type="submission" date="2018-10" db="EMBL/GenBank/DDBJ databases">
        <title>Genome sequence of Verticillium nonalfalfae VnAa140.</title>
        <authorList>
            <person name="Stajich J.E."/>
            <person name="Kasson M.T."/>
        </authorList>
    </citation>
    <scope>NUCLEOTIDE SEQUENCE [LARGE SCALE GENOMIC DNA]</scope>
    <source>
        <strain evidence="10 11">VnAa140</strain>
    </source>
</reference>
<evidence type="ECO:0000313" key="11">
    <source>
        <dbReference type="Proteomes" id="UP000267145"/>
    </source>
</evidence>
<dbReference type="SUPFAM" id="SSF103473">
    <property type="entry name" value="MFS general substrate transporter"/>
    <property type="match status" value="1"/>
</dbReference>
<feature type="transmembrane region" description="Helical" evidence="8">
    <location>
        <begin position="594"/>
        <end position="612"/>
    </location>
</feature>
<dbReference type="RefSeq" id="XP_028490837.1">
    <property type="nucleotide sequence ID" value="XM_028637294.1"/>
</dbReference>
<keyword evidence="11" id="KW-1185">Reference proteome</keyword>
<feature type="transmembrane region" description="Helical" evidence="8">
    <location>
        <begin position="893"/>
        <end position="918"/>
    </location>
</feature>
<sequence length="1054" mass="116190">MSESSRGTLVPPWYKSNLPSRDEENIASIIWGFTLGLGVWTGTKAIQQTMATFDKIHRVSAYIALVWAEWIACMVFGIATWIFLRGWIGPSFEVFFLALVFWSVQVQCLMQIIVNRIALLMHDPAQTTRLRWGVFLLLLAVNVSVFCVWIPARLQISPGITHANDIWDRVEKGIFLVIDAALNLAFIFLVRSRLIAYGLTKYKVLFQFNLAMICISMSLDVMLIGLMSLSNNFVQVPPHCGYTLFHPLAYLAKLHIEMNMAQLIAKYPGQEADNSITDVLWWPKDYDFPVVNLTEPDGSLVRDSSKWQSDFTEGHLIDYHHVDAKNIEPLYEFSFGLGYTKVEVGKEITVSKLNKGNLSELPDAKAKIEFGGNVDLFTELLQVEAEVSNTGKREGTTTVQLYMSFPESEVMEKASVKVLRGFERVTLAPGANAKSSNGQPDTDSNPEIDDDWNPSPATSNPGGYVGPARPAELDRHERDTAIDDDDDDDDEQPANHRSVLKQDFTEMSTWAGLPHIKGSSEAMRMVLLTFNAIGITFTWGVEMTYCTPYLLNLGLTKSNTSLVWIAGPLSGLIVQPIVGVIADQSTSKWGRRRPFIVVGSIIVAFCLIVLGFTKEIVGFFVAEEESARGFTITLAVLAIYAVDFAINAVMSCARSLIVDTLPIEKQQAGAAWSSRMSAMGHMMGYGAGAIDLVGILGTTLGDTQFKQLTLIATFFMLFSSAVTCWAVTERVLASTRPGPRKAGGRFKVFRQIWLTLLNLPPRIQTICWVQFWAWIGWFPFLFYSTTWVGETYFRYDAPEEAKNSKDMLGDIGRIGSTALVIYSTVTFIGAWLLPMITRSPDDENYTARPPQGLATFAEKLSKRKPDLMTVWMVGHLMFAGAMFMAPFAATFRFATFLVVICGLPSSIAMWAPVTFLGVEVNKVSGATEGGGPAYRRLSDADDIELPTLGPDQVLHLEHGPEAAGGSSSSSTGELSGIYFGILNIYSTLPQFIGTFISTIVFTILEPGKSPELAKGADPAEHHDTDGPNAIAVCLFIGAFCAVGAAYATSRLKHL</sequence>
<dbReference type="PANTHER" id="PTHR19432">
    <property type="entry name" value="SUGAR TRANSPORTER"/>
    <property type="match status" value="1"/>
</dbReference>
<dbReference type="GO" id="GO:0005975">
    <property type="term" value="P:carbohydrate metabolic process"/>
    <property type="evidence" value="ECO:0007669"/>
    <property type="project" value="InterPro"/>
</dbReference>
<feature type="transmembrane region" description="Helical" evidence="8">
    <location>
        <begin position="708"/>
        <end position="732"/>
    </location>
</feature>
<accession>A0A3M9XWP2</accession>
<dbReference type="GO" id="GO:0008506">
    <property type="term" value="F:sucrose:proton symporter activity"/>
    <property type="evidence" value="ECO:0007669"/>
    <property type="project" value="TreeGrafter"/>
</dbReference>
<feature type="region of interest" description="Disordered" evidence="7">
    <location>
        <begin position="429"/>
        <end position="501"/>
    </location>
</feature>
<evidence type="ECO:0000256" key="6">
    <source>
        <dbReference type="ARBA" id="ARBA00023136"/>
    </source>
</evidence>
<feature type="compositionally biased region" description="Basic and acidic residues" evidence="7">
    <location>
        <begin position="471"/>
        <end position="481"/>
    </location>
</feature>
<keyword evidence="4" id="KW-0378">Hydrolase</keyword>
<comment type="subcellular location">
    <subcellularLocation>
        <location evidence="1">Membrane</location>
        <topology evidence="1">Multi-pass membrane protein</topology>
    </subcellularLocation>
</comment>
<dbReference type="Gene3D" id="3.40.50.1700">
    <property type="entry name" value="Glycoside hydrolase family 3 C-terminal domain"/>
    <property type="match status" value="1"/>
</dbReference>
<evidence type="ECO:0000256" key="3">
    <source>
        <dbReference type="ARBA" id="ARBA00022692"/>
    </source>
</evidence>
<keyword evidence="5 8" id="KW-1133">Transmembrane helix</keyword>
<feature type="transmembrane region" description="Helical" evidence="8">
    <location>
        <begin position="204"/>
        <end position="227"/>
    </location>
</feature>
<name>A0A3M9XWP2_9PEZI</name>
<evidence type="ECO:0000256" key="1">
    <source>
        <dbReference type="ARBA" id="ARBA00004141"/>
    </source>
</evidence>
<organism evidence="10 11">
    <name type="scientific">Verticillium nonalfalfae</name>
    <dbReference type="NCBI Taxonomy" id="1051616"/>
    <lineage>
        <taxon>Eukaryota</taxon>
        <taxon>Fungi</taxon>
        <taxon>Dikarya</taxon>
        <taxon>Ascomycota</taxon>
        <taxon>Pezizomycotina</taxon>
        <taxon>Sordariomycetes</taxon>
        <taxon>Hypocreomycetidae</taxon>
        <taxon>Glomerellales</taxon>
        <taxon>Plectosphaerellaceae</taxon>
        <taxon>Verticillium</taxon>
    </lineage>
</organism>
<dbReference type="GO" id="GO:0005886">
    <property type="term" value="C:plasma membrane"/>
    <property type="evidence" value="ECO:0007669"/>
    <property type="project" value="TreeGrafter"/>
</dbReference>
<dbReference type="EMBL" id="RBVV01000183">
    <property type="protein sequence ID" value="RNJ52679.1"/>
    <property type="molecule type" value="Genomic_DNA"/>
</dbReference>
<keyword evidence="6 8" id="KW-0472">Membrane</keyword>
<feature type="transmembrane region" description="Helical" evidence="8">
    <location>
        <begin position="1029"/>
        <end position="1048"/>
    </location>
</feature>
<feature type="transmembrane region" description="Helical" evidence="8">
    <location>
        <begin position="561"/>
        <end position="582"/>
    </location>
</feature>
<feature type="transmembrane region" description="Helical" evidence="8">
    <location>
        <begin position="867"/>
        <end position="887"/>
    </location>
</feature>
<keyword evidence="2" id="KW-0813">Transport</keyword>
<dbReference type="InterPro" id="IPR036881">
    <property type="entry name" value="Glyco_hydro_3_C_sf"/>
</dbReference>
<feature type="transmembrane region" description="Helical" evidence="8">
    <location>
        <begin position="977"/>
        <end position="1004"/>
    </location>
</feature>
<feature type="transmembrane region" description="Helical" evidence="8">
    <location>
        <begin position="172"/>
        <end position="192"/>
    </location>
</feature>
<feature type="transmembrane region" description="Helical" evidence="8">
    <location>
        <begin position="814"/>
        <end position="833"/>
    </location>
</feature>
<evidence type="ECO:0000256" key="7">
    <source>
        <dbReference type="SAM" id="MobiDB-lite"/>
    </source>
</evidence>
<evidence type="ECO:0000313" key="10">
    <source>
        <dbReference type="EMBL" id="RNJ52679.1"/>
    </source>
</evidence>
<proteinExistence type="predicted"/>
<dbReference type="InterPro" id="IPR013783">
    <property type="entry name" value="Ig-like_fold"/>
</dbReference>
<feature type="transmembrane region" description="Helical" evidence="8">
    <location>
        <begin position="95"/>
        <end position="118"/>
    </location>
</feature>
<dbReference type="InterPro" id="IPR026891">
    <property type="entry name" value="Fn3-like"/>
</dbReference>
<evidence type="ECO:0000259" key="9">
    <source>
        <dbReference type="Pfam" id="PF14310"/>
    </source>
</evidence>
<dbReference type="Gene3D" id="1.20.1250.20">
    <property type="entry name" value="MFS general substrate transporter like domains"/>
    <property type="match status" value="1"/>
</dbReference>
<feature type="transmembrane region" description="Helical" evidence="8">
    <location>
        <begin position="130"/>
        <end position="152"/>
    </location>
</feature>
<keyword evidence="3 8" id="KW-0812">Transmembrane</keyword>
<dbReference type="GeneID" id="39606789"/>
<dbReference type="SUPFAM" id="SSF52279">
    <property type="entry name" value="Beta-D-glucan exohydrolase, C-terminal domain"/>
    <property type="match status" value="1"/>
</dbReference>
<feature type="transmembrane region" description="Helical" evidence="8">
    <location>
        <begin position="678"/>
        <end position="696"/>
    </location>
</feature>
<evidence type="ECO:0000256" key="4">
    <source>
        <dbReference type="ARBA" id="ARBA00022801"/>
    </source>
</evidence>
<feature type="transmembrane region" description="Helical" evidence="8">
    <location>
        <begin position="632"/>
        <end position="657"/>
    </location>
</feature>
<comment type="caution">
    <text evidence="10">The sequence shown here is derived from an EMBL/GenBank/DDBJ whole genome shotgun (WGS) entry which is preliminary data.</text>
</comment>
<evidence type="ECO:0000256" key="5">
    <source>
        <dbReference type="ARBA" id="ARBA00022989"/>
    </source>
</evidence>
<dbReference type="GO" id="GO:0004553">
    <property type="term" value="F:hydrolase activity, hydrolyzing O-glycosyl compounds"/>
    <property type="evidence" value="ECO:0007669"/>
    <property type="project" value="InterPro"/>
</dbReference>
<dbReference type="InterPro" id="IPR036259">
    <property type="entry name" value="MFS_trans_sf"/>
</dbReference>
<dbReference type="Gene3D" id="2.60.40.10">
    <property type="entry name" value="Immunoglobulins"/>
    <property type="match status" value="1"/>
</dbReference>
<evidence type="ECO:0000256" key="8">
    <source>
        <dbReference type="SAM" id="Phobius"/>
    </source>
</evidence>
<dbReference type="AlphaFoldDB" id="A0A3M9XWP2"/>
<feature type="transmembrane region" description="Helical" evidence="8">
    <location>
        <begin position="26"/>
        <end position="47"/>
    </location>
</feature>
<feature type="transmembrane region" description="Helical" evidence="8">
    <location>
        <begin position="59"/>
        <end position="83"/>
    </location>
</feature>
<evidence type="ECO:0000256" key="2">
    <source>
        <dbReference type="ARBA" id="ARBA00022448"/>
    </source>
</evidence>